<accession>A0A0S7WHX0</accession>
<keyword evidence="3 7" id="KW-0812">Transmembrane</keyword>
<feature type="transmembrane region" description="Helical" evidence="7">
    <location>
        <begin position="12"/>
        <end position="35"/>
    </location>
</feature>
<comment type="caution">
    <text evidence="9">The sequence shown here is derived from an EMBL/GenBank/DDBJ whole genome shotgun (WGS) entry which is preliminary data.</text>
</comment>
<dbReference type="EMBL" id="LIZT01000044">
    <property type="protein sequence ID" value="KPJ49750.1"/>
    <property type="molecule type" value="Genomic_DNA"/>
</dbReference>
<evidence type="ECO:0000256" key="3">
    <source>
        <dbReference type="ARBA" id="ARBA00022692"/>
    </source>
</evidence>
<feature type="domain" description="SSD" evidence="8">
    <location>
        <begin position="304"/>
        <end position="429"/>
    </location>
</feature>
<feature type="transmembrane region" description="Helical" evidence="7">
    <location>
        <begin position="462"/>
        <end position="482"/>
    </location>
</feature>
<dbReference type="PROSITE" id="PS50156">
    <property type="entry name" value="SSD"/>
    <property type="match status" value="1"/>
</dbReference>
<feature type="transmembrane region" description="Helical" evidence="7">
    <location>
        <begin position="333"/>
        <end position="355"/>
    </location>
</feature>
<dbReference type="GO" id="GO:0005886">
    <property type="term" value="C:plasma membrane"/>
    <property type="evidence" value="ECO:0007669"/>
    <property type="project" value="UniProtKB-SubCell"/>
</dbReference>
<dbReference type="InterPro" id="IPR000731">
    <property type="entry name" value="SSD"/>
</dbReference>
<sequence>MRDRVLRKWARIAATHPGWVILALFGVTVLSLISVRTIKMDMRWSDLLPLHDPVVQEFDRILKEYKSVSTIHIVLRGEEQEMKKFAEEVAPLIEKLDDYVERVDYKIDRQFLSEHGFMLVKEKDLERTAEMFQDLNLIPFLTQINDNFETEYIEEEEALSTKEKEDNAVRSLDGLQFWLGAMDTFVSEPDRATRALVESAVDRFLYGEPYFISQDKRVLLISVKPTFSSIEIDKCIASTEAIQEILDKAGSDFPRVKAGITGVIPLQKDEMEHMTVDMKRSSIVALVLVLILFMLTFRVWSTPLLAALNLVIAIIIAAGIVGLVLGRLNLMTSMFAVILIGLGIDYSIHIISVYGERRARDKDTATAMEHALVRAGPGVITGALTTAAAFLALAVSVTRGIREMGIVLGIGIISGMISTLVGIPAMLAAREWVLGKVSRKPVKPPHVEFRVLERFGRIVTRYPLHFLITAAVVTLFFLYQALRVNFDYDMYNLEPEGLTTVELQDTIIDAFDLSPDFALVTASSIEESWEIAERAREMPSLSSCREYPEAAQFERERSGSDRGQHRTTDRTA</sequence>
<keyword evidence="2" id="KW-1003">Cell membrane</keyword>
<evidence type="ECO:0000256" key="7">
    <source>
        <dbReference type="SAM" id="Phobius"/>
    </source>
</evidence>
<dbReference type="PANTHER" id="PTHR33406:SF13">
    <property type="entry name" value="MEMBRANE PROTEIN YDFJ"/>
    <property type="match status" value="1"/>
</dbReference>
<evidence type="ECO:0000313" key="9">
    <source>
        <dbReference type="EMBL" id="KPJ49750.1"/>
    </source>
</evidence>
<keyword evidence="4 7" id="KW-1133">Transmembrane helix</keyword>
<gene>
    <name evidence="9" type="ORF">AMJ40_04890</name>
</gene>
<feature type="transmembrane region" description="Helical" evidence="7">
    <location>
        <begin position="375"/>
        <end position="394"/>
    </location>
</feature>
<evidence type="ECO:0000256" key="1">
    <source>
        <dbReference type="ARBA" id="ARBA00004651"/>
    </source>
</evidence>
<evidence type="ECO:0000256" key="4">
    <source>
        <dbReference type="ARBA" id="ARBA00022989"/>
    </source>
</evidence>
<evidence type="ECO:0000256" key="5">
    <source>
        <dbReference type="ARBA" id="ARBA00023136"/>
    </source>
</evidence>
<dbReference type="Gene3D" id="1.20.1640.10">
    <property type="entry name" value="Multidrug efflux transporter AcrB transmembrane domain"/>
    <property type="match status" value="1"/>
</dbReference>
<dbReference type="SUPFAM" id="SSF82866">
    <property type="entry name" value="Multidrug efflux transporter AcrB transmembrane domain"/>
    <property type="match status" value="1"/>
</dbReference>
<evidence type="ECO:0000259" key="8">
    <source>
        <dbReference type="PROSITE" id="PS50156"/>
    </source>
</evidence>
<dbReference type="PANTHER" id="PTHR33406">
    <property type="entry name" value="MEMBRANE PROTEIN MJ1562-RELATED"/>
    <property type="match status" value="1"/>
</dbReference>
<comment type="subcellular location">
    <subcellularLocation>
        <location evidence="1">Cell membrane</location>
        <topology evidence="1">Multi-pass membrane protein</topology>
    </subcellularLocation>
</comment>
<reference evidence="9 10" key="1">
    <citation type="journal article" date="2015" name="Microbiome">
        <title>Genomic resolution of linkages in carbon, nitrogen, and sulfur cycling among widespread estuary sediment bacteria.</title>
        <authorList>
            <person name="Baker B.J."/>
            <person name="Lazar C.S."/>
            <person name="Teske A.P."/>
            <person name="Dick G.J."/>
        </authorList>
    </citation>
    <scope>NUCLEOTIDE SEQUENCE [LARGE SCALE GENOMIC DNA]</scope>
    <source>
        <strain evidence="9">DG_26</strain>
    </source>
</reference>
<dbReference type="AlphaFoldDB" id="A0A0S7WHX0"/>
<dbReference type="Proteomes" id="UP000051124">
    <property type="component" value="Unassembled WGS sequence"/>
</dbReference>
<proteinExistence type="predicted"/>
<feature type="transmembrane region" description="Helical" evidence="7">
    <location>
        <begin position="306"/>
        <end position="326"/>
    </location>
</feature>
<dbReference type="InterPro" id="IPR050545">
    <property type="entry name" value="Mycobact_MmpL"/>
</dbReference>
<feature type="transmembrane region" description="Helical" evidence="7">
    <location>
        <begin position="406"/>
        <end position="429"/>
    </location>
</feature>
<organism evidence="9 10">
    <name type="scientific">candidate division TA06 bacterium DG_26</name>
    <dbReference type="NCBI Taxonomy" id="1703771"/>
    <lineage>
        <taxon>Bacteria</taxon>
        <taxon>Bacteria division TA06</taxon>
    </lineage>
</organism>
<feature type="region of interest" description="Disordered" evidence="6">
    <location>
        <begin position="550"/>
        <end position="572"/>
    </location>
</feature>
<protein>
    <recommendedName>
        <fullName evidence="8">SSD domain-containing protein</fullName>
    </recommendedName>
</protein>
<feature type="transmembrane region" description="Helical" evidence="7">
    <location>
        <begin position="283"/>
        <end position="300"/>
    </location>
</feature>
<evidence type="ECO:0000313" key="10">
    <source>
        <dbReference type="Proteomes" id="UP000051124"/>
    </source>
</evidence>
<name>A0A0S7WHX0_UNCT6</name>
<dbReference type="InterPro" id="IPR004869">
    <property type="entry name" value="MMPL_dom"/>
</dbReference>
<evidence type="ECO:0000256" key="2">
    <source>
        <dbReference type="ARBA" id="ARBA00022475"/>
    </source>
</evidence>
<dbReference type="Pfam" id="PF03176">
    <property type="entry name" value="MMPL"/>
    <property type="match status" value="1"/>
</dbReference>
<evidence type="ECO:0000256" key="6">
    <source>
        <dbReference type="SAM" id="MobiDB-lite"/>
    </source>
</evidence>
<keyword evidence="5 7" id="KW-0472">Membrane</keyword>